<dbReference type="RefSeq" id="WP_159964875.1">
    <property type="nucleotide sequence ID" value="NZ_APKE01000015.1"/>
</dbReference>
<keyword evidence="1" id="KW-1133">Transmembrane helix</keyword>
<dbReference type="InterPro" id="IPR019253">
    <property type="entry name" value="DUF2244_TM"/>
</dbReference>
<keyword evidence="3" id="KW-1185">Reference proteome</keyword>
<dbReference type="EMBL" id="APKE01000015">
    <property type="protein sequence ID" value="KAF0676268.1"/>
    <property type="molecule type" value="Genomic_DNA"/>
</dbReference>
<name>A0A921NZA8_9RHOB</name>
<comment type="caution">
    <text evidence="2">The sequence shown here is derived from an EMBL/GenBank/DDBJ whole genome shotgun (WGS) entry which is preliminary data.</text>
</comment>
<dbReference type="OrthoDB" id="9808190at2"/>
<dbReference type="Pfam" id="PF10003">
    <property type="entry name" value="DUF2244"/>
    <property type="match status" value="1"/>
</dbReference>
<dbReference type="AlphaFoldDB" id="A0A921NZA8"/>
<organism evidence="2 3">
    <name type="scientific">Profundibacterium mesophilum KAUST100406-0324</name>
    <dbReference type="NCBI Taxonomy" id="1037889"/>
    <lineage>
        <taxon>Bacteria</taxon>
        <taxon>Pseudomonadati</taxon>
        <taxon>Pseudomonadota</taxon>
        <taxon>Alphaproteobacteria</taxon>
        <taxon>Rhodobacterales</taxon>
        <taxon>Roseobacteraceae</taxon>
        <taxon>Profundibacterium</taxon>
    </lineage>
</organism>
<feature type="transmembrane region" description="Helical" evidence="1">
    <location>
        <begin position="43"/>
        <end position="61"/>
    </location>
</feature>
<evidence type="ECO:0000313" key="2">
    <source>
        <dbReference type="EMBL" id="KAF0676268.1"/>
    </source>
</evidence>
<sequence>MPVEWMTSPQKAPAPAGAFLPSGDTPPLAVAHLWPNRSLPRRGFAWVIGFMFTMILIPVIPLLGTPVLWGLLPFVMGALWLLWGAIMRNYRDGEVREVLSLWPDRLLLSRREPRRAEPLEWEANPHWVKVVMHEKGGPVSHYVTLRGSGREVEIGAFLSPDERKALYAELTSRLGG</sequence>
<feature type="transmembrane region" description="Helical" evidence="1">
    <location>
        <begin position="67"/>
        <end position="86"/>
    </location>
</feature>
<keyword evidence="1" id="KW-0472">Membrane</keyword>
<evidence type="ECO:0000256" key="1">
    <source>
        <dbReference type="SAM" id="Phobius"/>
    </source>
</evidence>
<evidence type="ECO:0000313" key="3">
    <source>
        <dbReference type="Proteomes" id="UP000698242"/>
    </source>
</evidence>
<protein>
    <submittedName>
        <fullName evidence="2">Integral membrane protein domain containing protein</fullName>
    </submittedName>
</protein>
<reference evidence="2" key="1">
    <citation type="submission" date="2013-03" db="EMBL/GenBank/DDBJ databases">
        <title>Genome Sequence of the Profundibacterium mesophilum strain KAUST100406-0324T from Red Sea, a novel genus in the family Rhodobacteraceae.</title>
        <authorList>
            <person name="Essack M."/>
            <person name="Alam I."/>
            <person name="Lafi F."/>
            <person name="Alawi W."/>
            <person name="Kamanu F."/>
            <person name="Al-Suwailem A."/>
            <person name="Lee O.O."/>
            <person name="Xu Y."/>
            <person name="Bajic V."/>
            <person name="Qian P.-Y."/>
            <person name="Archer J."/>
        </authorList>
    </citation>
    <scope>NUCLEOTIDE SEQUENCE</scope>
    <source>
        <strain evidence="2">KAUST100406-0324</strain>
    </source>
</reference>
<gene>
    <name evidence="2" type="ORF">PMES_01425</name>
</gene>
<dbReference type="Proteomes" id="UP000698242">
    <property type="component" value="Unassembled WGS sequence"/>
</dbReference>
<keyword evidence="1" id="KW-0812">Transmembrane</keyword>
<proteinExistence type="predicted"/>
<accession>A0A921NZA8</accession>